<comment type="similarity">
    <text evidence="1">Belongs to the peptidase A1 family.</text>
</comment>
<dbReference type="InterPro" id="IPR033121">
    <property type="entry name" value="PEPTIDASE_A1"/>
</dbReference>
<sequence length="262" mass="28692">MSENLGFVRQVCRRVWMTWFQDSSCDKKSKSALPVGPDSVDDDGDQLAINSRQRGGGFTFGRVNPLYYSGDIGFLSLTGTASTYWSLNVSGAPAIAVQGASVSVNNSTALAAFDTATNFITGPATDVQAIWAAVLGANVNPNQEGSFQFCIANRPRGYQSRTCLQRQCLGAITVFSDSTPQTPTWVFGIPFLGSGTLDQRLLRNASKSNGGRVCGTVDRSGWYRDIQFNNINGAWTIHSHYFKSNVHKPSSYYLFWPLRKEI</sequence>
<dbReference type="PANTHER" id="PTHR47966">
    <property type="entry name" value="BETA-SITE APP-CLEAVING ENZYME, ISOFORM A-RELATED"/>
    <property type="match status" value="1"/>
</dbReference>
<proteinExistence type="inferred from homology"/>
<dbReference type="EMBL" id="JARJLG010000208">
    <property type="protein sequence ID" value="KAJ7727977.1"/>
    <property type="molecule type" value="Genomic_DNA"/>
</dbReference>
<dbReference type="GO" id="GO:0006508">
    <property type="term" value="P:proteolysis"/>
    <property type="evidence" value="ECO:0007669"/>
    <property type="project" value="InterPro"/>
</dbReference>
<dbReference type="InterPro" id="IPR001461">
    <property type="entry name" value="Aspartic_peptidase_A1"/>
</dbReference>
<dbReference type="Gene3D" id="2.40.70.10">
    <property type="entry name" value="Acid Proteases"/>
    <property type="match status" value="1"/>
</dbReference>
<accession>A0AAD7HVC8</accession>
<evidence type="ECO:0000259" key="2">
    <source>
        <dbReference type="Pfam" id="PF00026"/>
    </source>
</evidence>
<name>A0AAD7HVC8_9AGAR</name>
<evidence type="ECO:0000256" key="1">
    <source>
        <dbReference type="ARBA" id="ARBA00007447"/>
    </source>
</evidence>
<dbReference type="Proteomes" id="UP001215280">
    <property type="component" value="Unassembled WGS sequence"/>
</dbReference>
<evidence type="ECO:0000313" key="3">
    <source>
        <dbReference type="EMBL" id="KAJ7727977.1"/>
    </source>
</evidence>
<gene>
    <name evidence="3" type="ORF">DFH07DRAFT_945802</name>
</gene>
<organism evidence="3 4">
    <name type="scientific">Mycena maculata</name>
    <dbReference type="NCBI Taxonomy" id="230809"/>
    <lineage>
        <taxon>Eukaryota</taxon>
        <taxon>Fungi</taxon>
        <taxon>Dikarya</taxon>
        <taxon>Basidiomycota</taxon>
        <taxon>Agaricomycotina</taxon>
        <taxon>Agaricomycetes</taxon>
        <taxon>Agaricomycetidae</taxon>
        <taxon>Agaricales</taxon>
        <taxon>Marasmiineae</taxon>
        <taxon>Mycenaceae</taxon>
        <taxon>Mycena</taxon>
    </lineage>
</organism>
<keyword evidence="4" id="KW-1185">Reference proteome</keyword>
<dbReference type="Pfam" id="PF00026">
    <property type="entry name" value="Asp"/>
    <property type="match status" value="1"/>
</dbReference>
<dbReference type="GO" id="GO:0004190">
    <property type="term" value="F:aspartic-type endopeptidase activity"/>
    <property type="evidence" value="ECO:0007669"/>
    <property type="project" value="InterPro"/>
</dbReference>
<dbReference type="AlphaFoldDB" id="A0AAD7HVC8"/>
<protein>
    <recommendedName>
        <fullName evidence="2">Peptidase A1 domain-containing protein</fullName>
    </recommendedName>
</protein>
<dbReference type="PANTHER" id="PTHR47966:SF51">
    <property type="entry name" value="BETA-SITE APP-CLEAVING ENZYME, ISOFORM A-RELATED"/>
    <property type="match status" value="1"/>
</dbReference>
<dbReference type="InterPro" id="IPR021109">
    <property type="entry name" value="Peptidase_aspartic_dom_sf"/>
</dbReference>
<dbReference type="SUPFAM" id="SSF50630">
    <property type="entry name" value="Acid proteases"/>
    <property type="match status" value="1"/>
</dbReference>
<evidence type="ECO:0000313" key="4">
    <source>
        <dbReference type="Proteomes" id="UP001215280"/>
    </source>
</evidence>
<reference evidence="3" key="1">
    <citation type="submission" date="2023-03" db="EMBL/GenBank/DDBJ databases">
        <title>Massive genome expansion in bonnet fungi (Mycena s.s.) driven by repeated elements and novel gene families across ecological guilds.</title>
        <authorList>
            <consortium name="Lawrence Berkeley National Laboratory"/>
            <person name="Harder C.B."/>
            <person name="Miyauchi S."/>
            <person name="Viragh M."/>
            <person name="Kuo A."/>
            <person name="Thoen E."/>
            <person name="Andreopoulos B."/>
            <person name="Lu D."/>
            <person name="Skrede I."/>
            <person name="Drula E."/>
            <person name="Henrissat B."/>
            <person name="Morin E."/>
            <person name="Kohler A."/>
            <person name="Barry K."/>
            <person name="LaButti K."/>
            <person name="Morin E."/>
            <person name="Salamov A."/>
            <person name="Lipzen A."/>
            <person name="Mereny Z."/>
            <person name="Hegedus B."/>
            <person name="Baldrian P."/>
            <person name="Stursova M."/>
            <person name="Weitz H."/>
            <person name="Taylor A."/>
            <person name="Grigoriev I.V."/>
            <person name="Nagy L.G."/>
            <person name="Martin F."/>
            <person name="Kauserud H."/>
        </authorList>
    </citation>
    <scope>NUCLEOTIDE SEQUENCE</scope>
    <source>
        <strain evidence="3">CBHHK188m</strain>
    </source>
</reference>
<feature type="domain" description="Peptidase A1" evidence="2">
    <location>
        <begin position="50"/>
        <end position="141"/>
    </location>
</feature>
<comment type="caution">
    <text evidence="3">The sequence shown here is derived from an EMBL/GenBank/DDBJ whole genome shotgun (WGS) entry which is preliminary data.</text>
</comment>